<dbReference type="Proteomes" id="UP001371305">
    <property type="component" value="Unassembled WGS sequence"/>
</dbReference>
<organism evidence="1 2">
    <name type="scientific">Luteolibacter soli</name>
    <dbReference type="NCBI Taxonomy" id="3135280"/>
    <lineage>
        <taxon>Bacteria</taxon>
        <taxon>Pseudomonadati</taxon>
        <taxon>Verrucomicrobiota</taxon>
        <taxon>Verrucomicrobiia</taxon>
        <taxon>Verrucomicrobiales</taxon>
        <taxon>Verrucomicrobiaceae</taxon>
        <taxon>Luteolibacter</taxon>
    </lineage>
</organism>
<comment type="caution">
    <text evidence="1">The sequence shown here is derived from an EMBL/GenBank/DDBJ whole genome shotgun (WGS) entry which is preliminary data.</text>
</comment>
<evidence type="ECO:0000313" key="2">
    <source>
        <dbReference type="Proteomes" id="UP001371305"/>
    </source>
</evidence>
<protein>
    <submittedName>
        <fullName evidence="1">Uncharacterized protein</fullName>
    </submittedName>
</protein>
<reference evidence="1 2" key="1">
    <citation type="submission" date="2024-04" db="EMBL/GenBank/DDBJ databases">
        <title>Luteolibacter sp. isolated from soil.</title>
        <authorList>
            <person name="An J."/>
        </authorList>
    </citation>
    <scope>NUCLEOTIDE SEQUENCE [LARGE SCALE GENOMIC DNA]</scope>
    <source>
        <strain evidence="1 2">Y139</strain>
    </source>
</reference>
<dbReference type="EMBL" id="JBBUKT010000014">
    <property type="protein sequence ID" value="MEK7953917.1"/>
    <property type="molecule type" value="Genomic_DNA"/>
</dbReference>
<accession>A0ABU9B4M2</accession>
<sequence>MSSSSSLPWPTSPHSVVPEWLQFTPEEEEQRRLKAEEWEAQHQSRLELAAANGTKLLSPREAALLWNVKLVQKS</sequence>
<keyword evidence="2" id="KW-1185">Reference proteome</keyword>
<evidence type="ECO:0000313" key="1">
    <source>
        <dbReference type="EMBL" id="MEK7953917.1"/>
    </source>
</evidence>
<gene>
    <name evidence="1" type="ORF">WKV53_25600</name>
</gene>
<dbReference type="RefSeq" id="WP_341407685.1">
    <property type="nucleotide sequence ID" value="NZ_JBBUKT010000014.1"/>
</dbReference>
<name>A0ABU9B4M2_9BACT</name>
<proteinExistence type="predicted"/>